<feature type="transmembrane region" description="Helical" evidence="2">
    <location>
        <begin position="242"/>
        <end position="262"/>
    </location>
</feature>
<reference evidence="3" key="1">
    <citation type="submission" date="2021-04" db="EMBL/GenBank/DDBJ databases">
        <title>Genome based classification of Actinospica acidithermotolerans sp. nov., an actinobacterium isolated from an Indonesian hot spring.</title>
        <authorList>
            <person name="Kusuma A.B."/>
            <person name="Putra K.E."/>
            <person name="Nafisah S."/>
            <person name="Loh J."/>
            <person name="Nouioui I."/>
            <person name="Goodfellow M."/>
        </authorList>
    </citation>
    <scope>NUCLEOTIDE SEQUENCE</scope>
    <source>
        <strain evidence="3">MGRD01-02</strain>
    </source>
</reference>
<feature type="compositionally biased region" description="Acidic residues" evidence="1">
    <location>
        <begin position="216"/>
        <end position="227"/>
    </location>
</feature>
<evidence type="ECO:0000256" key="1">
    <source>
        <dbReference type="SAM" id="MobiDB-lite"/>
    </source>
</evidence>
<gene>
    <name evidence="3" type="ORF">KDK95_00550</name>
</gene>
<comment type="caution">
    <text evidence="3">The sequence shown here is derived from an EMBL/GenBank/DDBJ whole genome shotgun (WGS) entry which is preliminary data.</text>
</comment>
<feature type="region of interest" description="Disordered" evidence="1">
    <location>
        <begin position="161"/>
        <end position="185"/>
    </location>
</feature>
<keyword evidence="2" id="KW-1133">Transmembrane helix</keyword>
<keyword evidence="2" id="KW-0472">Membrane</keyword>
<dbReference type="InterPro" id="IPR023393">
    <property type="entry name" value="START-like_dom_sf"/>
</dbReference>
<keyword evidence="4" id="KW-1185">Reference proteome</keyword>
<dbReference type="EMBL" id="JAGSOH010000001">
    <property type="protein sequence ID" value="MBR7824780.1"/>
    <property type="molecule type" value="Genomic_DNA"/>
</dbReference>
<evidence type="ECO:0008006" key="5">
    <source>
        <dbReference type="Google" id="ProtNLM"/>
    </source>
</evidence>
<protein>
    <recommendedName>
        <fullName evidence="5">Carbon monoxide dehydrogenase subunit G</fullName>
    </recommendedName>
</protein>
<dbReference type="RefSeq" id="WP_212515928.1">
    <property type="nucleotide sequence ID" value="NZ_JAGSOH010000001.1"/>
</dbReference>
<proteinExistence type="predicted"/>
<feature type="region of interest" description="Disordered" evidence="1">
    <location>
        <begin position="200"/>
        <end position="229"/>
    </location>
</feature>
<dbReference type="PANTHER" id="PTHR38588">
    <property type="entry name" value="BLL0334 PROTEIN"/>
    <property type="match status" value="1"/>
</dbReference>
<evidence type="ECO:0000256" key="2">
    <source>
        <dbReference type="SAM" id="Phobius"/>
    </source>
</evidence>
<dbReference type="PANTHER" id="PTHR38588:SF1">
    <property type="entry name" value="BLL0334 PROTEIN"/>
    <property type="match status" value="1"/>
</dbReference>
<evidence type="ECO:0000313" key="4">
    <source>
        <dbReference type="Proteomes" id="UP000676325"/>
    </source>
</evidence>
<organism evidence="3 4">
    <name type="scientific">Actinospica acidithermotolerans</name>
    <dbReference type="NCBI Taxonomy" id="2828514"/>
    <lineage>
        <taxon>Bacteria</taxon>
        <taxon>Bacillati</taxon>
        <taxon>Actinomycetota</taxon>
        <taxon>Actinomycetes</taxon>
        <taxon>Catenulisporales</taxon>
        <taxon>Actinospicaceae</taxon>
        <taxon>Actinospica</taxon>
    </lineage>
</organism>
<dbReference type="AlphaFoldDB" id="A0A941E284"/>
<dbReference type="Gene3D" id="3.30.530.20">
    <property type="match status" value="1"/>
</dbReference>
<dbReference type="SUPFAM" id="SSF55961">
    <property type="entry name" value="Bet v1-like"/>
    <property type="match status" value="1"/>
</dbReference>
<name>A0A941E284_9ACTN</name>
<dbReference type="InterPro" id="IPR010419">
    <property type="entry name" value="CO_DH_gsu"/>
</dbReference>
<feature type="compositionally biased region" description="Low complexity" evidence="1">
    <location>
        <begin position="170"/>
        <end position="179"/>
    </location>
</feature>
<sequence length="269" mass="28519">MAYEATVPVHRRLLWSAVTDPERLLGAVPNLVVEASTDQGVAARFRLRAGDRSITFRGIARLVELAPEQLRAIFEIEAVHGRSDGALDGRVELRLIAAGGGTRVLITPSLELSGRAPTIPAERLAEAGQRLIPRWFEQLASTAPEPRQGPATLTVVPDAAPAAVPPQPVQPAQLPEPAVGGPTPPAEPHVPTLTLITGDAEDAAPSPKAPLRLVSDSDEAADAEPAAEADLWSRGRGPLLSIPLWVFGATALGLFGLATLLLRRLLRRR</sequence>
<keyword evidence="2" id="KW-0812">Transmembrane</keyword>
<evidence type="ECO:0000313" key="3">
    <source>
        <dbReference type="EMBL" id="MBR7824780.1"/>
    </source>
</evidence>
<accession>A0A941E284</accession>
<dbReference type="Proteomes" id="UP000676325">
    <property type="component" value="Unassembled WGS sequence"/>
</dbReference>